<dbReference type="InterPro" id="IPR005123">
    <property type="entry name" value="Oxoglu/Fe-dep_dioxygenase_dom"/>
</dbReference>
<comment type="similarity">
    <text evidence="1">Belongs to the iron/ascorbate-dependent oxidoreductase family.</text>
</comment>
<dbReference type="PANTHER" id="PTHR10209">
    <property type="entry name" value="OXIDOREDUCTASE, 2OG-FE II OXYGENASE FAMILY PROTEIN"/>
    <property type="match status" value="1"/>
</dbReference>
<dbReference type="Pfam" id="PF03171">
    <property type="entry name" value="2OG-FeII_Oxy"/>
    <property type="match status" value="1"/>
</dbReference>
<dbReference type="Proteomes" id="UP001370490">
    <property type="component" value="Unassembled WGS sequence"/>
</dbReference>
<keyword evidence="8" id="KW-1185">Reference proteome</keyword>
<evidence type="ECO:0000313" key="8">
    <source>
        <dbReference type="Proteomes" id="UP001370490"/>
    </source>
</evidence>
<sequence>MEKWKRSKRSNDRGKEGHVRESSNNVDVAESWMYRRSIQWWWRFPRRKKILEFIFATTEDLQTSEDPIIRGLSHYDRENEVKEFLDNKGTVKQLANSGLVKIPRMFVHPPSSVPCSTALQVPVIDLKCHQSDRRREIVNEICKASETWGMFQVINQGIPISLMHKMLESVQKFHEQEEVKLDSCTTQNKKTVVHYSTGTYNRAKPANWRDTLVCRFTDGVVDPGDLPIICRDAMGEDILSGLLSEALGLSSDHLTNIKCFETPRLVCHYYPPCPEPQLTLGVPEHSDPYFQTVLLQDNIGGLQVLHKNYWVSVTPLEGALTINIGDLMQLITNDRFKSAVHRVKAQGVGPRVSAAIFLHPVPKNQPRYYGPLNELLSPNDKPLYKETQQEEYLACHLARKEETCVPALFVHPSDGIPTASSAFLGGIELQVPVIDLKGYQSDQRAEIVDAISKAAEKWGIFYLVNHGIPSSVIEKLLDSVKKFNEQPKEAKIEFYSHEFKNKVYYYTLEPLLGLSPAGWKDKLVCEFEDGHVDHVAIPELCR</sequence>
<comment type="caution">
    <text evidence="7">The sequence shown here is derived from an EMBL/GenBank/DDBJ whole genome shotgun (WGS) entry which is preliminary data.</text>
</comment>
<dbReference type="Pfam" id="PF14226">
    <property type="entry name" value="DIOX_N"/>
    <property type="match status" value="2"/>
</dbReference>
<evidence type="ECO:0000256" key="2">
    <source>
        <dbReference type="ARBA" id="ARBA00022723"/>
    </source>
</evidence>
<dbReference type="PANTHER" id="PTHR10209:SF714">
    <property type="entry name" value="1-AMINOCYCLOPROPANE-1-CARBOXYLATE OXIDASE HOMOLOG 11-RELATED"/>
    <property type="match status" value="1"/>
</dbReference>
<dbReference type="GO" id="GO:0051213">
    <property type="term" value="F:dioxygenase activity"/>
    <property type="evidence" value="ECO:0007669"/>
    <property type="project" value="UniProtKB-KW"/>
</dbReference>
<feature type="domain" description="Fe2OG dioxygenase" evidence="6">
    <location>
        <begin position="259"/>
        <end position="360"/>
    </location>
</feature>
<protein>
    <submittedName>
        <fullName evidence="7">Non-hem dioxygenase N-terminal domain</fullName>
    </submittedName>
</protein>
<dbReference type="InterPro" id="IPR044861">
    <property type="entry name" value="IPNS-like_FE2OG_OXY"/>
</dbReference>
<organism evidence="7 8">
    <name type="scientific">Dillenia turbinata</name>
    <dbReference type="NCBI Taxonomy" id="194707"/>
    <lineage>
        <taxon>Eukaryota</taxon>
        <taxon>Viridiplantae</taxon>
        <taxon>Streptophyta</taxon>
        <taxon>Embryophyta</taxon>
        <taxon>Tracheophyta</taxon>
        <taxon>Spermatophyta</taxon>
        <taxon>Magnoliopsida</taxon>
        <taxon>eudicotyledons</taxon>
        <taxon>Gunneridae</taxon>
        <taxon>Pentapetalae</taxon>
        <taxon>Dilleniales</taxon>
        <taxon>Dilleniaceae</taxon>
        <taxon>Dillenia</taxon>
    </lineage>
</organism>
<name>A0AAN8VV85_9MAGN</name>
<evidence type="ECO:0000256" key="4">
    <source>
        <dbReference type="ARBA" id="ARBA00023004"/>
    </source>
</evidence>
<keyword evidence="4" id="KW-0408">Iron</keyword>
<evidence type="ECO:0000259" key="6">
    <source>
        <dbReference type="PROSITE" id="PS51471"/>
    </source>
</evidence>
<dbReference type="EMBL" id="JBAMMX010000005">
    <property type="protein sequence ID" value="KAK6940690.1"/>
    <property type="molecule type" value="Genomic_DNA"/>
</dbReference>
<dbReference type="InterPro" id="IPR026992">
    <property type="entry name" value="DIOX_N"/>
</dbReference>
<keyword evidence="2" id="KW-0479">Metal-binding</keyword>
<gene>
    <name evidence="7" type="ORF">RJ641_030221</name>
</gene>
<dbReference type="GO" id="GO:0046872">
    <property type="term" value="F:metal ion binding"/>
    <property type="evidence" value="ECO:0007669"/>
    <property type="project" value="UniProtKB-KW"/>
</dbReference>
<feature type="region of interest" description="Disordered" evidence="5">
    <location>
        <begin position="1"/>
        <end position="22"/>
    </location>
</feature>
<dbReference type="InterPro" id="IPR027443">
    <property type="entry name" value="IPNS-like_sf"/>
</dbReference>
<dbReference type="Gene3D" id="2.60.120.330">
    <property type="entry name" value="B-lactam Antibiotic, Isopenicillin N Synthase, Chain"/>
    <property type="match status" value="2"/>
</dbReference>
<feature type="compositionally biased region" description="Basic and acidic residues" evidence="5">
    <location>
        <begin position="1"/>
        <end position="21"/>
    </location>
</feature>
<dbReference type="AlphaFoldDB" id="A0AAN8VV85"/>
<reference evidence="7 8" key="1">
    <citation type="submission" date="2023-12" db="EMBL/GenBank/DDBJ databases">
        <title>A high-quality genome assembly for Dillenia turbinata (Dilleniales).</title>
        <authorList>
            <person name="Chanderbali A."/>
        </authorList>
    </citation>
    <scope>NUCLEOTIDE SEQUENCE [LARGE SCALE GENOMIC DNA]</scope>
    <source>
        <strain evidence="7">LSX21</strain>
        <tissue evidence="7">Leaf</tissue>
    </source>
</reference>
<evidence type="ECO:0000256" key="1">
    <source>
        <dbReference type="ARBA" id="ARBA00008056"/>
    </source>
</evidence>
<evidence type="ECO:0000313" key="7">
    <source>
        <dbReference type="EMBL" id="KAK6940690.1"/>
    </source>
</evidence>
<dbReference type="FunFam" id="2.60.120.330:FF:000026">
    <property type="entry name" value="DIBOA-glucoside dioxygenase BX6"/>
    <property type="match status" value="1"/>
</dbReference>
<evidence type="ECO:0000256" key="5">
    <source>
        <dbReference type="SAM" id="MobiDB-lite"/>
    </source>
</evidence>
<evidence type="ECO:0000256" key="3">
    <source>
        <dbReference type="ARBA" id="ARBA00023002"/>
    </source>
</evidence>
<keyword evidence="7" id="KW-0223">Dioxygenase</keyword>
<proteinExistence type="inferred from homology"/>
<accession>A0AAN8VV85</accession>
<dbReference type="SUPFAM" id="SSF51197">
    <property type="entry name" value="Clavaminate synthase-like"/>
    <property type="match status" value="2"/>
</dbReference>
<dbReference type="PROSITE" id="PS51471">
    <property type="entry name" value="FE2OG_OXY"/>
    <property type="match status" value="1"/>
</dbReference>
<keyword evidence="3" id="KW-0560">Oxidoreductase</keyword>